<reference evidence="2 3" key="1">
    <citation type="journal article" date="2013" name="PLoS ONE">
        <title>Cultivation and Complete Genome Sequencing of Gloeobacter kilaueensis sp. nov., from a Lava Cave in Kilauea Caldera, Hawai'i.</title>
        <authorList>
            <person name="Saw J.H."/>
            <person name="Schatz M."/>
            <person name="Brown M.V."/>
            <person name="Kunkel D.D."/>
            <person name="Foster J.S."/>
            <person name="Shick H."/>
            <person name="Christensen S."/>
            <person name="Hou S."/>
            <person name="Wan X."/>
            <person name="Donachie S.P."/>
        </authorList>
    </citation>
    <scope>NUCLEOTIDE SEQUENCE [LARGE SCALE GENOMIC DNA]</scope>
    <source>
        <strain evidence="3">JS</strain>
    </source>
</reference>
<proteinExistence type="predicted"/>
<feature type="signal peptide" evidence="1">
    <location>
        <begin position="1"/>
        <end position="25"/>
    </location>
</feature>
<dbReference type="OrthoDB" id="5195105at2"/>
<dbReference type="HOGENOM" id="CLU_169646_0_0_3"/>
<name>U5QDN2_GLOK1</name>
<evidence type="ECO:0000313" key="3">
    <source>
        <dbReference type="Proteomes" id="UP000017396"/>
    </source>
</evidence>
<dbReference type="Proteomes" id="UP000017396">
    <property type="component" value="Chromosome"/>
</dbReference>
<protein>
    <recommendedName>
        <fullName evidence="4">S-layer protein</fullName>
    </recommendedName>
</protein>
<gene>
    <name evidence="2" type="ORF">GKIL_0717</name>
</gene>
<organism evidence="2 3">
    <name type="scientific">Gloeobacter kilaueensis (strain ATCC BAA-2537 / CCAP 1431/1 / ULC 316 / JS1)</name>
    <dbReference type="NCBI Taxonomy" id="1183438"/>
    <lineage>
        <taxon>Bacteria</taxon>
        <taxon>Bacillati</taxon>
        <taxon>Cyanobacteriota</taxon>
        <taxon>Cyanophyceae</taxon>
        <taxon>Gloeobacterales</taxon>
        <taxon>Gloeobacteraceae</taxon>
        <taxon>Gloeobacter</taxon>
    </lineage>
</organism>
<evidence type="ECO:0008006" key="4">
    <source>
        <dbReference type="Google" id="ProtNLM"/>
    </source>
</evidence>
<evidence type="ECO:0000313" key="2">
    <source>
        <dbReference type="EMBL" id="AGY56963.1"/>
    </source>
</evidence>
<accession>U5QDN2</accession>
<keyword evidence="1" id="KW-0732">Signal</keyword>
<dbReference type="RefSeq" id="WP_023172010.1">
    <property type="nucleotide sequence ID" value="NC_022600.1"/>
</dbReference>
<keyword evidence="3" id="KW-1185">Reference proteome</keyword>
<dbReference type="AlphaFoldDB" id="U5QDN2"/>
<evidence type="ECO:0000256" key="1">
    <source>
        <dbReference type="SAM" id="SignalP"/>
    </source>
</evidence>
<dbReference type="STRING" id="1183438.GKIL_0717"/>
<dbReference type="KEGG" id="glj:GKIL_0717"/>
<dbReference type="EMBL" id="CP003587">
    <property type="protein sequence ID" value="AGY56963.1"/>
    <property type="molecule type" value="Genomic_DNA"/>
</dbReference>
<sequence>MKLHPVTVLAALLALLSTLPPATFAQSSEPTEEQILQACARNTAASLPNPYKDLSPTHWAYRAVLSLHYCGAYRGAVPPERLRKAINLPQEQ</sequence>
<dbReference type="eggNOG" id="ENOG50331MB">
    <property type="taxonomic scope" value="Bacteria"/>
</dbReference>
<feature type="chain" id="PRO_5004663985" description="S-layer protein" evidence="1">
    <location>
        <begin position="26"/>
        <end position="92"/>
    </location>
</feature>